<proteinExistence type="predicted"/>
<dbReference type="AlphaFoldDB" id="A0A9I9D8R3"/>
<accession>A0A9I9D8R3</accession>
<evidence type="ECO:0000313" key="1">
    <source>
        <dbReference type="EnsemblPlants" id="MELO3C014775.2.1"/>
    </source>
</evidence>
<dbReference type="EnsemblPlants" id="MELO3C014775.2.1">
    <property type="protein sequence ID" value="MELO3C014775.2.1"/>
    <property type="gene ID" value="MELO3C014775.2"/>
</dbReference>
<name>A0A9I9D8R3_CUCME</name>
<organism evidence="1">
    <name type="scientific">Cucumis melo</name>
    <name type="common">Muskmelon</name>
    <dbReference type="NCBI Taxonomy" id="3656"/>
    <lineage>
        <taxon>Eukaryota</taxon>
        <taxon>Viridiplantae</taxon>
        <taxon>Streptophyta</taxon>
        <taxon>Embryophyta</taxon>
        <taxon>Tracheophyta</taxon>
        <taxon>Spermatophyta</taxon>
        <taxon>Magnoliopsida</taxon>
        <taxon>eudicotyledons</taxon>
        <taxon>Gunneridae</taxon>
        <taxon>Pentapetalae</taxon>
        <taxon>rosids</taxon>
        <taxon>fabids</taxon>
        <taxon>Cucurbitales</taxon>
        <taxon>Cucurbitaceae</taxon>
        <taxon>Benincaseae</taxon>
        <taxon>Cucumis</taxon>
    </lineage>
</organism>
<sequence length="83" mass="9462">AKSLETPSSELLRQNVEYVFRELSDLDCIKTQGVEGGVMNQPEKNRSVKKYKKGKEVIVDEATQSDEGTHSDAWKMELIMKKM</sequence>
<reference evidence="1" key="1">
    <citation type="submission" date="2023-03" db="UniProtKB">
        <authorList>
            <consortium name="EnsemblPlants"/>
        </authorList>
    </citation>
    <scope>IDENTIFICATION</scope>
</reference>
<protein>
    <submittedName>
        <fullName evidence="1">Uncharacterized protein</fullName>
    </submittedName>
</protein>
<dbReference type="Gramene" id="MELO3C014775.2.1">
    <property type="protein sequence ID" value="MELO3C014775.2.1"/>
    <property type="gene ID" value="MELO3C014775.2"/>
</dbReference>